<feature type="transmembrane region" description="Helical" evidence="6">
    <location>
        <begin position="139"/>
        <end position="159"/>
    </location>
</feature>
<evidence type="ECO:0000256" key="2">
    <source>
        <dbReference type="ARBA" id="ARBA00022692"/>
    </source>
</evidence>
<dbReference type="CDD" id="cd06530">
    <property type="entry name" value="S26_SPase_I"/>
    <property type="match status" value="1"/>
</dbReference>
<organism evidence="8 9">
    <name type="scientific">Cellulomonas bogoriensis 69B4 = DSM 16987</name>
    <dbReference type="NCBI Taxonomy" id="1386082"/>
    <lineage>
        <taxon>Bacteria</taxon>
        <taxon>Bacillati</taxon>
        <taxon>Actinomycetota</taxon>
        <taxon>Actinomycetes</taxon>
        <taxon>Micrococcales</taxon>
        <taxon>Cellulomonadaceae</taxon>
        <taxon>Cellulomonas</taxon>
    </lineage>
</organism>
<comment type="subcellular location">
    <subcellularLocation>
        <location evidence="1">Membrane</location>
    </subcellularLocation>
</comment>
<evidence type="ECO:0000259" key="7">
    <source>
        <dbReference type="Pfam" id="PF10502"/>
    </source>
</evidence>
<comment type="caution">
    <text evidence="8">The sequence shown here is derived from an EMBL/GenBank/DDBJ whole genome shotgun (WGS) entry which is preliminary data.</text>
</comment>
<dbReference type="AlphaFoldDB" id="A0A0A0BMT8"/>
<evidence type="ECO:0000313" key="8">
    <source>
        <dbReference type="EMBL" id="KGM08384.1"/>
    </source>
</evidence>
<reference evidence="8 9" key="1">
    <citation type="submission" date="2013-08" db="EMBL/GenBank/DDBJ databases">
        <title>Genome sequencing of Cellulomonas bogoriensis 69B4.</title>
        <authorList>
            <person name="Chen F."/>
            <person name="Li Y."/>
            <person name="Wang G."/>
        </authorList>
    </citation>
    <scope>NUCLEOTIDE SEQUENCE [LARGE SCALE GENOMIC DNA]</scope>
    <source>
        <strain evidence="8 9">69B4</strain>
    </source>
</reference>
<keyword evidence="9" id="KW-1185">Reference proteome</keyword>
<dbReference type="GO" id="GO:0009003">
    <property type="term" value="F:signal peptidase activity"/>
    <property type="evidence" value="ECO:0007669"/>
    <property type="project" value="UniProtKB-EC"/>
</dbReference>
<evidence type="ECO:0000256" key="3">
    <source>
        <dbReference type="ARBA" id="ARBA00022989"/>
    </source>
</evidence>
<dbReference type="GO" id="GO:0006465">
    <property type="term" value="P:signal peptide processing"/>
    <property type="evidence" value="ECO:0007669"/>
    <property type="project" value="UniProtKB-UniRule"/>
</dbReference>
<feature type="transmembrane region" description="Helical" evidence="6">
    <location>
        <begin position="16"/>
        <end position="37"/>
    </location>
</feature>
<dbReference type="SUPFAM" id="SSF51306">
    <property type="entry name" value="LexA/Signal peptidase"/>
    <property type="match status" value="1"/>
</dbReference>
<dbReference type="EMBL" id="AXCZ01000360">
    <property type="protein sequence ID" value="KGM08384.1"/>
    <property type="molecule type" value="Genomic_DNA"/>
</dbReference>
<dbReference type="OrthoDB" id="3178064at2"/>
<evidence type="ECO:0000256" key="6">
    <source>
        <dbReference type="SAM" id="Phobius"/>
    </source>
</evidence>
<dbReference type="Proteomes" id="UP000054314">
    <property type="component" value="Unassembled WGS sequence"/>
</dbReference>
<name>A0A0A0BMT8_9CELL</name>
<dbReference type="Gene3D" id="2.10.109.10">
    <property type="entry name" value="Umud Fragment, subunit A"/>
    <property type="match status" value="1"/>
</dbReference>
<keyword evidence="2 6" id="KW-0812">Transmembrane</keyword>
<dbReference type="NCBIfam" id="TIGR02228">
    <property type="entry name" value="sigpep_I_arch"/>
    <property type="match status" value="1"/>
</dbReference>
<dbReference type="InterPro" id="IPR001733">
    <property type="entry name" value="Peptidase_S26B"/>
</dbReference>
<dbReference type="Pfam" id="PF10502">
    <property type="entry name" value="Peptidase_S26"/>
    <property type="match status" value="1"/>
</dbReference>
<keyword evidence="3 6" id="KW-1133">Transmembrane helix</keyword>
<dbReference type="GO" id="GO:0004252">
    <property type="term" value="F:serine-type endopeptidase activity"/>
    <property type="evidence" value="ECO:0007669"/>
    <property type="project" value="UniProtKB-UniRule"/>
</dbReference>
<accession>A0A0A0BMT8</accession>
<keyword evidence="4 6" id="KW-0472">Membrane</keyword>
<sequence>MTRQHRATDAGTSRRLLGAAGTAAWVALVAVAVTLLWPTSLGGCTTLTIVSGRSMEPTYSSGDLVVARCGAAQVGDVIVYRPPGVDGARVIHRVVGGDAQGWVVQGDNNDFLDPWRPAADRVDGVAAVHLPHLGRVASLLIDPVTWVSVMLLALAVVVWPGRSDAPRATEGER</sequence>
<gene>
    <name evidence="8" type="ORF">N869_09260</name>
</gene>
<dbReference type="GO" id="GO:0016020">
    <property type="term" value="C:membrane"/>
    <property type="evidence" value="ECO:0007669"/>
    <property type="project" value="UniProtKB-SubCell"/>
</dbReference>
<evidence type="ECO:0000256" key="4">
    <source>
        <dbReference type="ARBA" id="ARBA00023136"/>
    </source>
</evidence>
<evidence type="ECO:0000256" key="1">
    <source>
        <dbReference type="ARBA" id="ARBA00004370"/>
    </source>
</evidence>
<dbReference type="RefSeq" id="WP_052105656.1">
    <property type="nucleotide sequence ID" value="NZ_AXCZ01000360.1"/>
</dbReference>
<dbReference type="InterPro" id="IPR019533">
    <property type="entry name" value="Peptidase_S26"/>
</dbReference>
<protein>
    <recommendedName>
        <fullName evidence="5">Signal peptidase I</fullName>
        <ecNumber evidence="5">3.4.21.89</ecNumber>
    </recommendedName>
</protein>
<proteinExistence type="predicted"/>
<evidence type="ECO:0000256" key="5">
    <source>
        <dbReference type="NCBIfam" id="TIGR02228"/>
    </source>
</evidence>
<dbReference type="EC" id="3.4.21.89" evidence="5"/>
<evidence type="ECO:0000313" key="9">
    <source>
        <dbReference type="Proteomes" id="UP000054314"/>
    </source>
</evidence>
<dbReference type="InterPro" id="IPR036286">
    <property type="entry name" value="LexA/Signal_pep-like_sf"/>
</dbReference>
<feature type="domain" description="Peptidase S26" evidence="7">
    <location>
        <begin position="25"/>
        <end position="96"/>
    </location>
</feature>